<keyword evidence="6 8" id="KW-1133">Transmembrane helix</keyword>
<evidence type="ECO:0000256" key="6">
    <source>
        <dbReference type="ARBA" id="ARBA00022989"/>
    </source>
</evidence>
<dbReference type="SUPFAM" id="SSF103473">
    <property type="entry name" value="MFS general substrate transporter"/>
    <property type="match status" value="1"/>
</dbReference>
<dbReference type="PATRIC" id="fig|472175.3.peg.757"/>
<keyword evidence="4" id="KW-1003">Cell membrane</keyword>
<feature type="transmembrane region" description="Helical" evidence="8">
    <location>
        <begin position="304"/>
        <end position="330"/>
    </location>
</feature>
<dbReference type="EMBL" id="JMQM01000001">
    <property type="protein sequence ID" value="KFB09724.1"/>
    <property type="molecule type" value="Genomic_DNA"/>
</dbReference>
<feature type="transmembrane region" description="Helical" evidence="8">
    <location>
        <begin position="132"/>
        <end position="155"/>
    </location>
</feature>
<dbReference type="PROSITE" id="PS50850">
    <property type="entry name" value="MFS"/>
    <property type="match status" value="1"/>
</dbReference>
<feature type="transmembrane region" description="Helical" evidence="8">
    <location>
        <begin position="368"/>
        <end position="389"/>
    </location>
</feature>
<keyword evidence="5 8" id="KW-0812">Transmembrane</keyword>
<dbReference type="NCBIfam" id="TIGR00710">
    <property type="entry name" value="efflux_Bcr_CflA"/>
    <property type="match status" value="1"/>
</dbReference>
<feature type="transmembrane region" description="Helical" evidence="8">
    <location>
        <begin position="5"/>
        <end position="23"/>
    </location>
</feature>
<dbReference type="AlphaFoldDB" id="A0A084U9T8"/>
<accession>A0A084U9T8</accession>
<feature type="domain" description="Major facilitator superfamily (MFS) profile" evidence="9">
    <location>
        <begin position="1"/>
        <end position="393"/>
    </location>
</feature>
<dbReference type="Proteomes" id="UP000053675">
    <property type="component" value="Unassembled WGS sequence"/>
</dbReference>
<dbReference type="InterPro" id="IPR011701">
    <property type="entry name" value="MFS"/>
</dbReference>
<dbReference type="InterPro" id="IPR020846">
    <property type="entry name" value="MFS_dom"/>
</dbReference>
<comment type="caution">
    <text evidence="10">The sequence shown here is derived from an EMBL/GenBank/DDBJ whole genome shotgun (WGS) entry which is preliminary data.</text>
</comment>
<keyword evidence="7 8" id="KW-0472">Membrane</keyword>
<reference evidence="10 11" key="1">
    <citation type="submission" date="2014-05" db="EMBL/GenBank/DDBJ databases">
        <title>Draft Genome Sequence of Nitratireductor basaltis Strain UMTGB225, A Marine Bacterium Isolated from Green Barrel Tunicate.</title>
        <authorList>
            <person name="Gan H.Y."/>
        </authorList>
    </citation>
    <scope>NUCLEOTIDE SEQUENCE [LARGE SCALE GENOMIC DNA]</scope>
    <source>
        <strain evidence="10 11">UMTGB225</strain>
    </source>
</reference>
<evidence type="ECO:0000313" key="10">
    <source>
        <dbReference type="EMBL" id="KFB09724.1"/>
    </source>
</evidence>
<dbReference type="GO" id="GO:0042910">
    <property type="term" value="F:xenobiotic transmembrane transporter activity"/>
    <property type="evidence" value="ECO:0007669"/>
    <property type="project" value="InterPro"/>
</dbReference>
<proteinExistence type="inferred from homology"/>
<dbReference type="FunFam" id="1.20.1720.10:FF:000005">
    <property type="entry name" value="Bcr/CflA family efflux transporter"/>
    <property type="match status" value="1"/>
</dbReference>
<comment type="subcellular location">
    <subcellularLocation>
        <location evidence="8">Cell inner membrane</location>
        <topology evidence="8">Multi-pass membrane protein</topology>
    </subcellularLocation>
    <subcellularLocation>
        <location evidence="1">Cell membrane</location>
        <topology evidence="1">Multi-pass membrane protein</topology>
    </subcellularLocation>
</comment>
<feature type="transmembrane region" description="Helical" evidence="8">
    <location>
        <begin position="212"/>
        <end position="231"/>
    </location>
</feature>
<feature type="transmembrane region" description="Helical" evidence="8">
    <location>
        <begin position="74"/>
        <end position="93"/>
    </location>
</feature>
<dbReference type="PROSITE" id="PS00216">
    <property type="entry name" value="SUGAR_TRANSPORT_1"/>
    <property type="match status" value="1"/>
</dbReference>
<dbReference type="STRING" id="472175.EL18_00741"/>
<dbReference type="Gene3D" id="1.20.1720.10">
    <property type="entry name" value="Multidrug resistance protein D"/>
    <property type="match status" value="1"/>
</dbReference>
<dbReference type="InterPro" id="IPR004812">
    <property type="entry name" value="Efflux_drug-R_Bcr/CmlA"/>
</dbReference>
<evidence type="ECO:0000256" key="8">
    <source>
        <dbReference type="RuleBase" id="RU365088"/>
    </source>
</evidence>
<dbReference type="CDD" id="cd17320">
    <property type="entry name" value="MFS_MdfA_MDR_like"/>
    <property type="match status" value="1"/>
</dbReference>
<evidence type="ECO:0000256" key="3">
    <source>
        <dbReference type="ARBA" id="ARBA00022448"/>
    </source>
</evidence>
<keyword evidence="3 8" id="KW-0813">Transport</keyword>
<dbReference type="InterPro" id="IPR005829">
    <property type="entry name" value="Sugar_transporter_CS"/>
</dbReference>
<feature type="transmembrane region" description="Helical" evidence="8">
    <location>
        <begin position="161"/>
        <end position="182"/>
    </location>
</feature>
<evidence type="ECO:0000256" key="1">
    <source>
        <dbReference type="ARBA" id="ARBA00004651"/>
    </source>
</evidence>
<evidence type="ECO:0000256" key="7">
    <source>
        <dbReference type="ARBA" id="ARBA00023136"/>
    </source>
</evidence>
<feature type="transmembrane region" description="Helical" evidence="8">
    <location>
        <begin position="43"/>
        <end position="62"/>
    </location>
</feature>
<name>A0A084U9T8_9HYPH</name>
<dbReference type="Pfam" id="PF07690">
    <property type="entry name" value="MFS_1"/>
    <property type="match status" value="1"/>
</dbReference>
<dbReference type="RefSeq" id="WP_036479870.1">
    <property type="nucleotide sequence ID" value="NZ_JMQM01000001.1"/>
</dbReference>
<keyword evidence="11" id="KW-1185">Reference proteome</keyword>
<dbReference type="eggNOG" id="COG2814">
    <property type="taxonomic scope" value="Bacteria"/>
</dbReference>
<feature type="transmembrane region" description="Helical" evidence="8">
    <location>
        <begin position="278"/>
        <end position="298"/>
    </location>
</feature>
<feature type="transmembrane region" description="Helical" evidence="8">
    <location>
        <begin position="99"/>
        <end position="120"/>
    </location>
</feature>
<sequence>MSAHYFRTALVLGILTAVGPFAIDMYLPALPSIGSDLDASTAAVQLSLLIFFLSMGASQIIIGPLADIMGRKPPIYWGLVIFAVGSVGAALAQTVEVLIAFRFLQGIGASAGMVISRAVVRDLHTGTEAARLMSLLMLVFSVSPILAPLTGSIIIELAGWRAVFWTVTVIAVLAIVLLALSLPETRPAHQRGGSSLASAMLGYGFLLKQKRFMGLTAIGGFGISSFFVYLSSSSFVLIEHYGLTPTLYSVFFSINAVAFFTMSQLTGYMTERFGLRRVVRVAVSGFAAVMVTLCAIMWSGFQPLWLMAAMLFVGYGFLGLVIPTTSVLAMDDHGEIAGTASALMGTLHFAIGAGAMAIAGLFFDGKPFPMIAAIASCAVLAVLLTQLTLGRPEPAVVQPAGE</sequence>
<dbReference type="OrthoDB" id="9800416at2"/>
<evidence type="ECO:0000256" key="2">
    <source>
        <dbReference type="ARBA" id="ARBA00006236"/>
    </source>
</evidence>
<evidence type="ECO:0000313" key="11">
    <source>
        <dbReference type="Proteomes" id="UP000053675"/>
    </source>
</evidence>
<evidence type="ECO:0000256" key="4">
    <source>
        <dbReference type="ARBA" id="ARBA00022475"/>
    </source>
</evidence>
<evidence type="ECO:0000259" key="9">
    <source>
        <dbReference type="PROSITE" id="PS50850"/>
    </source>
</evidence>
<keyword evidence="8" id="KW-0997">Cell inner membrane</keyword>
<dbReference type="GO" id="GO:1990961">
    <property type="term" value="P:xenobiotic detoxification by transmembrane export across the plasma membrane"/>
    <property type="evidence" value="ECO:0007669"/>
    <property type="project" value="InterPro"/>
</dbReference>
<dbReference type="GO" id="GO:0015385">
    <property type="term" value="F:sodium:proton antiporter activity"/>
    <property type="evidence" value="ECO:0007669"/>
    <property type="project" value="TreeGrafter"/>
</dbReference>
<dbReference type="PANTHER" id="PTHR23502:SF132">
    <property type="entry name" value="POLYAMINE TRANSPORTER 2-RELATED"/>
    <property type="match status" value="1"/>
</dbReference>
<dbReference type="GO" id="GO:0005886">
    <property type="term" value="C:plasma membrane"/>
    <property type="evidence" value="ECO:0007669"/>
    <property type="project" value="UniProtKB-SubCell"/>
</dbReference>
<dbReference type="PANTHER" id="PTHR23502">
    <property type="entry name" value="MAJOR FACILITATOR SUPERFAMILY"/>
    <property type="match status" value="1"/>
</dbReference>
<feature type="transmembrane region" description="Helical" evidence="8">
    <location>
        <begin position="246"/>
        <end position="266"/>
    </location>
</feature>
<evidence type="ECO:0000256" key="5">
    <source>
        <dbReference type="ARBA" id="ARBA00022692"/>
    </source>
</evidence>
<comment type="similarity">
    <text evidence="2 8">Belongs to the major facilitator superfamily. Bcr/CmlA family.</text>
</comment>
<feature type="transmembrane region" description="Helical" evidence="8">
    <location>
        <begin position="342"/>
        <end position="362"/>
    </location>
</feature>
<organism evidence="10 11">
    <name type="scientific">Nitratireductor basaltis</name>
    <dbReference type="NCBI Taxonomy" id="472175"/>
    <lineage>
        <taxon>Bacteria</taxon>
        <taxon>Pseudomonadati</taxon>
        <taxon>Pseudomonadota</taxon>
        <taxon>Alphaproteobacteria</taxon>
        <taxon>Hyphomicrobiales</taxon>
        <taxon>Phyllobacteriaceae</taxon>
        <taxon>Nitratireductor</taxon>
    </lineage>
</organism>
<gene>
    <name evidence="10" type="ORF">EL18_00741</name>
</gene>
<dbReference type="InterPro" id="IPR036259">
    <property type="entry name" value="MFS_trans_sf"/>
</dbReference>
<protein>
    <recommendedName>
        <fullName evidence="8">Bcr/CflA family efflux transporter</fullName>
    </recommendedName>
</protein>